<evidence type="ECO:0000313" key="1">
    <source>
        <dbReference type="EMBL" id="KWX71596.1"/>
    </source>
</evidence>
<reference evidence="1 2" key="1">
    <citation type="submission" date="2015-08" db="EMBL/GenBank/DDBJ databases">
        <title>Genomes of Paenibacillus riograndensis.</title>
        <authorList>
            <person name="Sant'Anna F.H."/>
            <person name="Souza R."/>
            <person name="Ambrosini A."/>
            <person name="Bach E."/>
            <person name="Fernandes G."/>
            <person name="Balsanelli E."/>
            <person name="Baura V.A."/>
            <person name="Pedrosa F.O."/>
            <person name="Souza E.M."/>
            <person name="Passaglia L."/>
        </authorList>
    </citation>
    <scope>NUCLEOTIDE SEQUENCE [LARGE SCALE GENOMIC DNA]</scope>
    <source>
        <strain evidence="1 2">CAS34</strain>
    </source>
</reference>
<comment type="caution">
    <text evidence="1">The sequence shown here is derived from an EMBL/GenBank/DDBJ whole genome shotgun (WGS) entry which is preliminary data.</text>
</comment>
<gene>
    <name evidence="1" type="ORF">AMQ84_27110</name>
</gene>
<sequence length="124" mass="14814">MTQTPQPPRDWQKDMERVKNFEYAREFCVNLPFPPAFDYDPTEFALKYWLQEVDKLQRGIKRWSQVAHETQTDLDASEAREQLLIHVYKKMLPYIPEESRKAFGFDTLLFTLYPDTPEHKEGEA</sequence>
<dbReference type="AlphaFoldDB" id="A0A132TKL7"/>
<accession>A0A132TKL7</accession>
<dbReference type="OrthoDB" id="2667285at2"/>
<name>A0A132TKL7_9BACL</name>
<dbReference type="PATRIC" id="fig|483937.3.peg.4250"/>
<organism evidence="1 2">
    <name type="scientific">Paenibacillus riograndensis</name>
    <dbReference type="NCBI Taxonomy" id="483937"/>
    <lineage>
        <taxon>Bacteria</taxon>
        <taxon>Bacillati</taxon>
        <taxon>Bacillota</taxon>
        <taxon>Bacilli</taxon>
        <taxon>Bacillales</taxon>
        <taxon>Paenibacillaceae</taxon>
        <taxon>Paenibacillus</taxon>
        <taxon>Paenibacillus sonchi group</taxon>
    </lineage>
</organism>
<proteinExistence type="predicted"/>
<evidence type="ECO:0000313" key="2">
    <source>
        <dbReference type="Proteomes" id="UP000070475"/>
    </source>
</evidence>
<dbReference type="EMBL" id="LIRB01000146">
    <property type="protein sequence ID" value="KWX71596.1"/>
    <property type="molecule type" value="Genomic_DNA"/>
</dbReference>
<keyword evidence="2" id="KW-1185">Reference proteome</keyword>
<protein>
    <submittedName>
        <fullName evidence="1">Uncharacterized protein</fullName>
    </submittedName>
</protein>
<dbReference type="RefSeq" id="WP_060862912.1">
    <property type="nucleotide sequence ID" value="NZ_LIRB01000146.1"/>
</dbReference>
<dbReference type="Proteomes" id="UP000070475">
    <property type="component" value="Unassembled WGS sequence"/>
</dbReference>